<keyword evidence="9" id="KW-0998">Cell outer membrane</keyword>
<dbReference type="InterPro" id="IPR049371">
    <property type="entry name" value="GspD-like_N0"/>
</dbReference>
<dbReference type="InterPro" id="IPR001775">
    <property type="entry name" value="GspD/PilQ"/>
</dbReference>
<feature type="domain" description="GspD-like N0" evidence="14">
    <location>
        <begin position="2"/>
        <end position="65"/>
    </location>
</feature>
<evidence type="ECO:0000259" key="14">
    <source>
        <dbReference type="Pfam" id="PF21305"/>
    </source>
</evidence>
<evidence type="ECO:0000256" key="2">
    <source>
        <dbReference type="ARBA" id="ARBA00006980"/>
    </source>
</evidence>
<feature type="region of interest" description="Disordered" evidence="11">
    <location>
        <begin position="245"/>
        <end position="266"/>
    </location>
</feature>
<keyword evidence="8" id="KW-0472">Membrane</keyword>
<dbReference type="PROSITE" id="PS00875">
    <property type="entry name" value="T2SP_D"/>
    <property type="match status" value="1"/>
</dbReference>
<comment type="similarity">
    <text evidence="2">Belongs to the bacterial secretin family. GSP D subfamily.</text>
</comment>
<organism evidence="15 16">
    <name type="scientific">Stakelama marina</name>
    <dbReference type="NCBI Taxonomy" id="2826939"/>
    <lineage>
        <taxon>Bacteria</taxon>
        <taxon>Pseudomonadati</taxon>
        <taxon>Pseudomonadota</taxon>
        <taxon>Alphaproteobacteria</taxon>
        <taxon>Sphingomonadales</taxon>
        <taxon>Sphingomonadaceae</taxon>
        <taxon>Stakelama</taxon>
    </lineage>
</organism>
<dbReference type="AlphaFoldDB" id="A0A8T4I933"/>
<dbReference type="PANTHER" id="PTHR30332">
    <property type="entry name" value="PROBABLE GENERAL SECRETION PATHWAY PROTEIN D"/>
    <property type="match status" value="1"/>
</dbReference>
<dbReference type="InterPro" id="IPR005644">
    <property type="entry name" value="NolW-like"/>
</dbReference>
<keyword evidence="6" id="KW-0732">Signal</keyword>
<sequence>MRGVDIAQVAEQISRLTGRTLILDPQVKGNVTVTSAEPLSPSGVWELFQSVLRANGFAAVRSGRAWRIIPQATAVRDGGTPSRNASGQEMVTRMIRLANVPSEDAARIVRPLVASFGSVEPLKSPNAIVVTDYADNVRRIEILTNQLDSGGGSTFATIKLTNGNAREVANAIQGVMGDDSSARVAADLRSNTVIVRGAPASVAQARAIAARLDEPGGATPITRMFRLNYADAESVTEVLRGVLGGKETSNNPVARSLSNSGNPFANDNGAGNLGGALGGASALGRTPTMTTSDPAAAAQAITSNSATAMPGGSRDKTPQGFTTPDLTVQPAPELNAVVVRGTPKAIGSIEGLIHDLDVRRPQVHIEAAIAEITGDEAEQLGVQFGLTAGALTSVKGGGTSFGTAGTPLGSILSALGFPAGNLLGSGLTTNIGIGNDFSVLVQALGRSSDANLLSTPQVTVLDNAPAEIVVGQNVPFRTGSFTTDGNSLNPFTTIERKDVGITLKVIPRINAGEVVRLDVSQEVSSLVNANITGAADLITNRRQITTTVLADDGETIVLGGLISDDRMHTEQRVPVLGDIPILGNLFKSRQESQTKRVLFIFLKPTILRDTEAATELAKAKYARLRGEEATYDQHGSLLINPPAPRLTVEINGIY</sequence>
<keyword evidence="5" id="KW-0812">Transmembrane</keyword>
<dbReference type="InterPro" id="IPR004845">
    <property type="entry name" value="T2SS_GspD_CS"/>
</dbReference>
<accession>A0A8T4I933</accession>
<keyword evidence="4" id="KW-1134">Transmembrane beta strand</keyword>
<evidence type="ECO:0000313" key="16">
    <source>
        <dbReference type="Proteomes" id="UP000676996"/>
    </source>
</evidence>
<gene>
    <name evidence="15" type="primary">gspD</name>
    <name evidence="15" type="ORF">J7S20_00705</name>
</gene>
<proteinExistence type="inferred from homology"/>
<evidence type="ECO:0000256" key="1">
    <source>
        <dbReference type="ARBA" id="ARBA00004442"/>
    </source>
</evidence>
<evidence type="ECO:0000256" key="7">
    <source>
        <dbReference type="ARBA" id="ARBA00022927"/>
    </source>
</evidence>
<comment type="caution">
    <text evidence="15">The sequence shown here is derived from an EMBL/GenBank/DDBJ whole genome shotgun (WGS) entry which is preliminary data.</text>
</comment>
<dbReference type="Pfam" id="PF03958">
    <property type="entry name" value="Secretin_N"/>
    <property type="match status" value="3"/>
</dbReference>
<feature type="domain" description="NolW-like" evidence="13">
    <location>
        <begin position="156"/>
        <end position="216"/>
    </location>
</feature>
<dbReference type="InterPro" id="IPR038591">
    <property type="entry name" value="NolW-like_sf"/>
</dbReference>
<name>A0A8T4I933_9SPHN</name>
<feature type="compositionally biased region" description="Polar residues" evidence="11">
    <location>
        <begin position="247"/>
        <end position="263"/>
    </location>
</feature>
<evidence type="ECO:0000256" key="4">
    <source>
        <dbReference type="ARBA" id="ARBA00022452"/>
    </source>
</evidence>
<protein>
    <submittedName>
        <fullName evidence="15">Type II secretion system secretin GspD</fullName>
    </submittedName>
</protein>
<reference evidence="15" key="1">
    <citation type="submission" date="2021-04" db="EMBL/GenBank/DDBJ databases">
        <title>Ouciella asimina sp. nov., isolated from the surface seawater in the hydrothermal field of Okinawa Trough.</title>
        <authorList>
            <person name="Shuang W."/>
        </authorList>
    </citation>
    <scope>NUCLEOTIDE SEQUENCE</scope>
    <source>
        <strain evidence="15">LXI357</strain>
    </source>
</reference>
<dbReference type="GO" id="GO:0015627">
    <property type="term" value="C:type II protein secretion system complex"/>
    <property type="evidence" value="ECO:0007669"/>
    <property type="project" value="InterPro"/>
</dbReference>
<evidence type="ECO:0000256" key="6">
    <source>
        <dbReference type="ARBA" id="ARBA00022729"/>
    </source>
</evidence>
<evidence type="ECO:0000256" key="3">
    <source>
        <dbReference type="ARBA" id="ARBA00022448"/>
    </source>
</evidence>
<feature type="domain" description="Type II/III secretion system secretin-like" evidence="12">
    <location>
        <begin position="443"/>
        <end position="608"/>
    </location>
</feature>
<feature type="domain" description="NolW-like" evidence="13">
    <location>
        <begin position="92"/>
        <end position="149"/>
    </location>
</feature>
<dbReference type="GO" id="GO:0015628">
    <property type="term" value="P:protein secretion by the type II secretion system"/>
    <property type="evidence" value="ECO:0007669"/>
    <property type="project" value="InterPro"/>
</dbReference>
<dbReference type="Proteomes" id="UP000676996">
    <property type="component" value="Unassembled WGS sequence"/>
</dbReference>
<feature type="domain" description="NolW-like" evidence="13">
    <location>
        <begin position="222"/>
        <end position="362"/>
    </location>
</feature>
<evidence type="ECO:0000256" key="9">
    <source>
        <dbReference type="ARBA" id="ARBA00023237"/>
    </source>
</evidence>
<dbReference type="Pfam" id="PF21305">
    <property type="entry name" value="type_II_gspD_N0"/>
    <property type="match status" value="1"/>
</dbReference>
<dbReference type="InterPro" id="IPR050810">
    <property type="entry name" value="Bact_Secretion_Sys_Channel"/>
</dbReference>
<evidence type="ECO:0000313" key="15">
    <source>
        <dbReference type="EMBL" id="MBR0551020.1"/>
    </source>
</evidence>
<dbReference type="EMBL" id="JAGRQC010000001">
    <property type="protein sequence ID" value="MBR0551020.1"/>
    <property type="molecule type" value="Genomic_DNA"/>
</dbReference>
<evidence type="ECO:0000256" key="8">
    <source>
        <dbReference type="ARBA" id="ARBA00023136"/>
    </source>
</evidence>
<evidence type="ECO:0000256" key="11">
    <source>
        <dbReference type="SAM" id="MobiDB-lite"/>
    </source>
</evidence>
<dbReference type="NCBIfam" id="TIGR02517">
    <property type="entry name" value="type_II_gspD"/>
    <property type="match status" value="1"/>
</dbReference>
<evidence type="ECO:0000256" key="5">
    <source>
        <dbReference type="ARBA" id="ARBA00022692"/>
    </source>
</evidence>
<evidence type="ECO:0000259" key="13">
    <source>
        <dbReference type="Pfam" id="PF03958"/>
    </source>
</evidence>
<dbReference type="InterPro" id="IPR004846">
    <property type="entry name" value="T2SS/T3SS_dom"/>
</dbReference>
<evidence type="ECO:0000256" key="10">
    <source>
        <dbReference type="RuleBase" id="RU004004"/>
    </source>
</evidence>
<keyword evidence="3 10" id="KW-0813">Transport</keyword>
<evidence type="ECO:0000259" key="12">
    <source>
        <dbReference type="Pfam" id="PF00263"/>
    </source>
</evidence>
<dbReference type="Gene3D" id="3.30.1370.120">
    <property type="match status" value="3"/>
</dbReference>
<keyword evidence="16" id="KW-1185">Reference proteome</keyword>
<dbReference type="PRINTS" id="PR00811">
    <property type="entry name" value="BCTERIALGSPD"/>
</dbReference>
<dbReference type="InterPro" id="IPR013356">
    <property type="entry name" value="T2SS_GspD"/>
</dbReference>
<dbReference type="PANTHER" id="PTHR30332:SF24">
    <property type="entry name" value="SECRETIN GSPD-RELATED"/>
    <property type="match status" value="1"/>
</dbReference>
<keyword evidence="7" id="KW-0653">Protein transport</keyword>
<dbReference type="Pfam" id="PF00263">
    <property type="entry name" value="Secretin"/>
    <property type="match status" value="1"/>
</dbReference>
<comment type="subcellular location">
    <subcellularLocation>
        <location evidence="1 10">Cell outer membrane</location>
    </subcellularLocation>
</comment>
<dbReference type="GO" id="GO:0009279">
    <property type="term" value="C:cell outer membrane"/>
    <property type="evidence" value="ECO:0007669"/>
    <property type="project" value="UniProtKB-SubCell"/>
</dbReference>
<dbReference type="PRINTS" id="PR01032">
    <property type="entry name" value="PHAGEIV"/>
</dbReference>